<dbReference type="OrthoDB" id="9802264at2"/>
<accession>A0A0D7LSG5</accession>
<keyword evidence="2" id="KW-0547">Nucleotide-binding</keyword>
<dbReference type="SUPFAM" id="SSF52540">
    <property type="entry name" value="P-loop containing nucleoside triphosphate hydrolases"/>
    <property type="match status" value="1"/>
</dbReference>
<feature type="domain" description="ABC transporter" evidence="4">
    <location>
        <begin position="2"/>
        <end position="207"/>
    </location>
</feature>
<proteinExistence type="predicted"/>
<dbReference type="Gene3D" id="3.40.50.300">
    <property type="entry name" value="P-loop containing nucleotide triphosphate hydrolases"/>
    <property type="match status" value="1"/>
</dbReference>
<reference evidence="5" key="4">
    <citation type="submission" date="2020-09" db="EMBL/GenBank/DDBJ databases">
        <authorList>
            <consortium name="NCBI Pathogen Detection Project"/>
        </authorList>
    </citation>
    <scope>NUCLEOTIDE SEQUENCE</scope>
    <source>
        <strain evidence="5">O50</strain>
    </source>
</reference>
<evidence type="ECO:0000313" key="7">
    <source>
        <dbReference type="Proteomes" id="UP000050520"/>
    </source>
</evidence>
<dbReference type="EMBL" id="LJEB01000135">
    <property type="protein sequence ID" value="KPR49492.1"/>
    <property type="molecule type" value="Genomic_DNA"/>
</dbReference>
<reference evidence="6 7" key="2">
    <citation type="journal article" date="2017" name="PLoS ONE">
        <title>Genomic and phenotypic characterisation of fluoroquinolone resistance mechanisms in Enterobacteriaceae in Durban, South Africa.</title>
        <authorList>
            <person name="Osei Sekyere J."/>
            <person name="Amoako D.G."/>
        </authorList>
    </citation>
    <scope>NUCLEOTIDE SEQUENCE [LARGE SCALE GENOMIC DNA]</scope>
    <source>
        <strain evidence="6 7">ST62:944112508</strain>
    </source>
</reference>
<reference evidence="7" key="1">
    <citation type="submission" date="2015-09" db="EMBL/GenBank/DDBJ databases">
        <title>Prevalence of NDMs in South Africa.</title>
        <authorList>
            <person name="Osei Sekyere J."/>
            <person name="Govinden U."/>
            <person name="Essack S."/>
            <person name="Haldorsen B."/>
            <person name="Samuelsen O."/>
            <person name="Aasnaes B."/>
            <person name="Sundsfjord A."/>
        </authorList>
    </citation>
    <scope>NUCLEOTIDE SEQUENCE [LARGE SCALE GENOMIC DNA]</scope>
    <source>
        <strain evidence="7">ST62:944112508</strain>
    </source>
</reference>
<dbReference type="InterPro" id="IPR003439">
    <property type="entry name" value="ABC_transporter-like_ATP-bd"/>
</dbReference>
<gene>
    <name evidence="6" type="ORF">AN672_24205</name>
    <name evidence="5" type="ORF">I9Y29_002048</name>
</gene>
<evidence type="ECO:0000313" key="5">
    <source>
        <dbReference type="EMBL" id="HAT3897623.1"/>
    </source>
</evidence>
<reference evidence="5" key="3">
    <citation type="journal article" date="2018" name="Genome Biol.">
        <title>SKESA: strategic k-mer extension for scrupulous assemblies.</title>
        <authorList>
            <person name="Souvorov A."/>
            <person name="Agarwala R."/>
            <person name="Lipman D.J."/>
        </authorList>
    </citation>
    <scope>NUCLEOTIDE SEQUENCE</scope>
    <source>
        <strain evidence="5">O50</strain>
    </source>
</reference>
<dbReference type="STRING" id="1333848.CFNIH1_16190"/>
<dbReference type="InterPro" id="IPR050093">
    <property type="entry name" value="ABC_SmlMolc_Importer"/>
</dbReference>
<evidence type="ECO:0000259" key="4">
    <source>
        <dbReference type="PROSITE" id="PS50893"/>
    </source>
</evidence>
<dbReference type="Pfam" id="PF00005">
    <property type="entry name" value="ABC_tran"/>
    <property type="match status" value="1"/>
</dbReference>
<evidence type="ECO:0000256" key="3">
    <source>
        <dbReference type="ARBA" id="ARBA00022840"/>
    </source>
</evidence>
<comment type="caution">
    <text evidence="5">The sequence shown here is derived from an EMBL/GenBank/DDBJ whole genome shotgun (WGS) entry which is preliminary data.</text>
</comment>
<dbReference type="PROSITE" id="PS50893">
    <property type="entry name" value="ABC_TRANSPORTER_2"/>
    <property type="match status" value="1"/>
</dbReference>
<keyword evidence="3 5" id="KW-0067">ATP-binding</keyword>
<dbReference type="RefSeq" id="WP_003030654.1">
    <property type="nucleotide sequence ID" value="NZ_AP026940.1"/>
</dbReference>
<name>A0A0D7LSG5_CITFR</name>
<organism evidence="5">
    <name type="scientific">Citrobacter freundii</name>
    <dbReference type="NCBI Taxonomy" id="546"/>
    <lineage>
        <taxon>Bacteria</taxon>
        <taxon>Pseudomonadati</taxon>
        <taxon>Pseudomonadota</taxon>
        <taxon>Gammaproteobacteria</taxon>
        <taxon>Enterobacterales</taxon>
        <taxon>Enterobacteriaceae</taxon>
        <taxon>Citrobacter</taxon>
        <taxon>Citrobacter freundii complex</taxon>
    </lineage>
</organism>
<dbReference type="GO" id="GO:0005524">
    <property type="term" value="F:ATP binding"/>
    <property type="evidence" value="ECO:0007669"/>
    <property type="project" value="UniProtKB-KW"/>
</dbReference>
<sequence>MLIVQNVSLYQGATALLKNVTFQVDKSDIVTIMGSSGSGKSSLFSWMVGALSPQFQASGELWLNERRVDALPTAQRQIGILFQDALLFDHFSVGQNLLLALPASLQGSARRHAVESALARADLAGFYSRDPASLSGGQRSRVALLRALLAQPQALLLDEPFSRLDASLRDTFRQWVFTEVRKLGIPVVQVTHDAQDIPPAGRVLQMENWA</sequence>
<dbReference type="GO" id="GO:0016887">
    <property type="term" value="F:ATP hydrolysis activity"/>
    <property type="evidence" value="ECO:0007669"/>
    <property type="project" value="InterPro"/>
</dbReference>
<dbReference type="Proteomes" id="UP000050520">
    <property type="component" value="Unassembled WGS sequence"/>
</dbReference>
<evidence type="ECO:0000256" key="2">
    <source>
        <dbReference type="ARBA" id="ARBA00022741"/>
    </source>
</evidence>
<evidence type="ECO:0000313" key="6">
    <source>
        <dbReference type="EMBL" id="KPR49492.1"/>
    </source>
</evidence>
<evidence type="ECO:0000256" key="1">
    <source>
        <dbReference type="ARBA" id="ARBA00022448"/>
    </source>
</evidence>
<dbReference type="PANTHER" id="PTHR42781:SF4">
    <property type="entry name" value="SPERMIDINE_PUTRESCINE IMPORT ATP-BINDING PROTEIN POTA"/>
    <property type="match status" value="1"/>
</dbReference>
<dbReference type="InterPro" id="IPR017871">
    <property type="entry name" value="ABC_transporter-like_CS"/>
</dbReference>
<protein>
    <submittedName>
        <fullName evidence="5">ATP-binding cassette domain-containing protein</fullName>
    </submittedName>
    <submittedName>
        <fullName evidence="6">Sulfate ABC transporter ATP-binding protein</fullName>
    </submittedName>
</protein>
<dbReference type="PANTHER" id="PTHR42781">
    <property type="entry name" value="SPERMIDINE/PUTRESCINE IMPORT ATP-BINDING PROTEIN POTA"/>
    <property type="match status" value="1"/>
</dbReference>
<dbReference type="AlphaFoldDB" id="A0A0D7LSG5"/>
<dbReference type="PROSITE" id="PS00211">
    <property type="entry name" value="ABC_TRANSPORTER_1"/>
    <property type="match status" value="1"/>
</dbReference>
<dbReference type="InterPro" id="IPR027417">
    <property type="entry name" value="P-loop_NTPase"/>
</dbReference>
<dbReference type="EMBL" id="DACSXJ010000010">
    <property type="protein sequence ID" value="HAT3897623.1"/>
    <property type="molecule type" value="Genomic_DNA"/>
</dbReference>
<keyword evidence="1" id="KW-0813">Transport</keyword>
<dbReference type="Proteomes" id="UP000855471">
    <property type="component" value="Unassembled WGS sequence"/>
</dbReference>